<comment type="caution">
    <text evidence="8">The sequence shown here is derived from an EMBL/GenBank/DDBJ whole genome shotgun (WGS) entry which is preliminary data.</text>
</comment>
<dbReference type="EMBL" id="CAJGYO010000001">
    <property type="protein sequence ID" value="CAD6207098.1"/>
    <property type="molecule type" value="Genomic_DNA"/>
</dbReference>
<dbReference type="InterPro" id="IPR000023">
    <property type="entry name" value="Phosphofructokinase_dom"/>
</dbReference>
<keyword evidence="2" id="KW-0021">Allosteric enzyme</keyword>
<accession>A0A811MLG5</accession>
<dbReference type="Proteomes" id="UP000604825">
    <property type="component" value="Unassembled WGS sequence"/>
</dbReference>
<comment type="cofactor">
    <cofactor evidence="1">
        <name>Mg(2+)</name>
        <dbReference type="ChEBI" id="CHEBI:18420"/>
    </cofactor>
</comment>
<evidence type="ECO:0000313" key="8">
    <source>
        <dbReference type="EMBL" id="CAD6207098.1"/>
    </source>
</evidence>
<reference evidence="8" key="1">
    <citation type="submission" date="2020-10" db="EMBL/GenBank/DDBJ databases">
        <authorList>
            <person name="Han B."/>
            <person name="Lu T."/>
            <person name="Zhao Q."/>
            <person name="Huang X."/>
            <person name="Zhao Y."/>
        </authorList>
    </citation>
    <scope>NUCLEOTIDE SEQUENCE</scope>
</reference>
<evidence type="ECO:0000256" key="4">
    <source>
        <dbReference type="ARBA" id="ARBA00022723"/>
    </source>
</evidence>
<dbReference type="InterPro" id="IPR035966">
    <property type="entry name" value="PKF_sf"/>
</dbReference>
<proteinExistence type="predicted"/>
<keyword evidence="4" id="KW-0479">Metal-binding</keyword>
<evidence type="ECO:0000259" key="7">
    <source>
        <dbReference type="Pfam" id="PF00365"/>
    </source>
</evidence>
<keyword evidence="6" id="KW-0460">Magnesium</keyword>
<dbReference type="InterPro" id="IPR022953">
    <property type="entry name" value="ATP_PFK"/>
</dbReference>
<evidence type="ECO:0000256" key="1">
    <source>
        <dbReference type="ARBA" id="ARBA00001946"/>
    </source>
</evidence>
<organism evidence="8 9">
    <name type="scientific">Miscanthus lutarioriparius</name>
    <dbReference type="NCBI Taxonomy" id="422564"/>
    <lineage>
        <taxon>Eukaryota</taxon>
        <taxon>Viridiplantae</taxon>
        <taxon>Streptophyta</taxon>
        <taxon>Embryophyta</taxon>
        <taxon>Tracheophyta</taxon>
        <taxon>Spermatophyta</taxon>
        <taxon>Magnoliopsida</taxon>
        <taxon>Liliopsida</taxon>
        <taxon>Poales</taxon>
        <taxon>Poaceae</taxon>
        <taxon>PACMAD clade</taxon>
        <taxon>Panicoideae</taxon>
        <taxon>Andropogonodae</taxon>
        <taxon>Andropogoneae</taxon>
        <taxon>Saccharinae</taxon>
        <taxon>Miscanthus</taxon>
    </lineage>
</organism>
<dbReference type="SUPFAM" id="SSF53784">
    <property type="entry name" value="Phosphofructokinase"/>
    <property type="match status" value="1"/>
</dbReference>
<gene>
    <name evidence="8" type="ORF">NCGR_LOCUS4723</name>
</gene>
<dbReference type="PANTHER" id="PTHR45770">
    <property type="entry name" value="ATP-DEPENDENT 6-PHOSPHOFRUCTOKINASE 1"/>
    <property type="match status" value="1"/>
</dbReference>
<keyword evidence="9" id="KW-1185">Reference proteome</keyword>
<evidence type="ECO:0000256" key="6">
    <source>
        <dbReference type="ARBA" id="ARBA00022842"/>
    </source>
</evidence>
<evidence type="ECO:0000313" key="9">
    <source>
        <dbReference type="Proteomes" id="UP000604825"/>
    </source>
</evidence>
<dbReference type="GO" id="GO:0006002">
    <property type="term" value="P:fructose 6-phosphate metabolic process"/>
    <property type="evidence" value="ECO:0007669"/>
    <property type="project" value="InterPro"/>
</dbReference>
<dbReference type="OrthoDB" id="783317at2759"/>
<name>A0A811MLG5_9POAL</name>
<dbReference type="UniPathway" id="UPA00109">
    <property type="reaction ID" value="UER00182"/>
</dbReference>
<dbReference type="AlphaFoldDB" id="A0A811MLG5"/>
<dbReference type="PRINTS" id="PR00476">
    <property type="entry name" value="PHFRCTKINASE"/>
</dbReference>
<feature type="domain" description="Phosphofructokinase" evidence="7">
    <location>
        <begin position="98"/>
        <end position="197"/>
    </location>
</feature>
<dbReference type="InterPro" id="IPR050929">
    <property type="entry name" value="PFKA"/>
</dbReference>
<dbReference type="Pfam" id="PF00365">
    <property type="entry name" value="PFK"/>
    <property type="match status" value="1"/>
</dbReference>
<keyword evidence="5" id="KW-0418">Kinase</keyword>
<keyword evidence="3" id="KW-0808">Transferase</keyword>
<dbReference type="Gene3D" id="3.40.50.450">
    <property type="match status" value="1"/>
</dbReference>
<protein>
    <recommendedName>
        <fullName evidence="7">Phosphofructokinase domain-containing protein</fullName>
    </recommendedName>
</protein>
<sequence length="197" mass="21464">METATVIVAPALVAITQPPQHKLMELKFSFALVAKSSSSRKTKPTKKKLVGGCGGQYFVKPDETVAKKIVVHKSSVRGTHFWRAGLRRRVYFQLDEVRAAIVTCGGLCPGLNTVIRELVCDLHDMYGIIAIYGIEGGYKGFYTRNAVELTLHFINGIHKHGGTVLGTSHDGQDTAKIIDSIQDHGVNQVYIIGGDVS</sequence>
<evidence type="ECO:0000256" key="3">
    <source>
        <dbReference type="ARBA" id="ARBA00022679"/>
    </source>
</evidence>
<dbReference type="GO" id="GO:0046872">
    <property type="term" value="F:metal ion binding"/>
    <property type="evidence" value="ECO:0007669"/>
    <property type="project" value="UniProtKB-KW"/>
</dbReference>
<evidence type="ECO:0000256" key="2">
    <source>
        <dbReference type="ARBA" id="ARBA00022533"/>
    </source>
</evidence>
<dbReference type="GO" id="GO:0003872">
    <property type="term" value="F:6-phosphofructokinase activity"/>
    <property type="evidence" value="ECO:0007669"/>
    <property type="project" value="InterPro"/>
</dbReference>
<evidence type="ECO:0000256" key="5">
    <source>
        <dbReference type="ARBA" id="ARBA00022777"/>
    </source>
</evidence>